<dbReference type="SMART" id="SM01381">
    <property type="entry name" value="7TM_GPCR_Srsx"/>
    <property type="match status" value="1"/>
</dbReference>
<sequence>MDGSLKFGRRKTPEILKMNNTSGHDEHEEEPLFGFQPSFVYPVAACYIVIVTVAVVGNLMVCYAILANRNLRSNPTNLLLLSLAISDLLTVTLAVPFDIEGLFLSGAWNHGKAMCITWITVYLITVPTSILTLLAISVDRYKTLSDPLGRFRRTQFMTPNKALIVILIIWLYSILWALLPIMGWLRKDHEPIYEGACAIPFTKAYTTLTSGLNFILPLLITCLFYILIYLIARQHHKFTSVASGFSAKQPSKEENKVYLKNLKAAKTTSMFVVAFFICWQPFSYFSIAANLDGENWESFPFEVYMLLLMLGYLNSALNPFLFAFRNKRFKDVYSKLFSSLKPQRTQSRSSIRRPSTFSTSTPEIPDLESSEVRLRSIRVKREESPKWLKRSKNQE</sequence>
<keyword evidence="7 9" id="KW-0675">Receptor</keyword>
<feature type="transmembrane region" description="Helical" evidence="11">
    <location>
        <begin position="303"/>
        <end position="324"/>
    </location>
</feature>
<evidence type="ECO:0000256" key="4">
    <source>
        <dbReference type="ARBA" id="ARBA00022989"/>
    </source>
</evidence>
<dbReference type="GO" id="GO:0007268">
    <property type="term" value="P:chemical synaptic transmission"/>
    <property type="evidence" value="ECO:0007669"/>
    <property type="project" value="TreeGrafter"/>
</dbReference>
<feature type="transmembrane region" description="Helical" evidence="11">
    <location>
        <begin position="162"/>
        <end position="185"/>
    </location>
</feature>
<dbReference type="OrthoDB" id="5964690at2759"/>
<dbReference type="PRINTS" id="PR00237">
    <property type="entry name" value="GPCRRHODOPSN"/>
</dbReference>
<protein>
    <submittedName>
        <fullName evidence="13">5-hydroxytryptamine receptor 1F</fullName>
    </submittedName>
</protein>
<keyword evidence="4 11" id="KW-1133">Transmembrane helix</keyword>
<feature type="domain" description="G-protein coupled receptors family 1 profile" evidence="12">
    <location>
        <begin position="57"/>
        <end position="322"/>
    </location>
</feature>
<dbReference type="EMBL" id="MU827784">
    <property type="protein sequence ID" value="KAJ7334358.1"/>
    <property type="molecule type" value="Genomic_DNA"/>
</dbReference>
<evidence type="ECO:0000256" key="7">
    <source>
        <dbReference type="ARBA" id="ARBA00023170"/>
    </source>
</evidence>
<keyword evidence="5 9" id="KW-0297">G-protein coupled receptor</keyword>
<proteinExistence type="inferred from homology"/>
<dbReference type="GO" id="GO:0030425">
    <property type="term" value="C:dendrite"/>
    <property type="evidence" value="ECO:0007669"/>
    <property type="project" value="TreeGrafter"/>
</dbReference>
<reference evidence="13" key="1">
    <citation type="submission" date="2023-01" db="EMBL/GenBank/DDBJ databases">
        <title>Genome assembly of the deep-sea coral Lophelia pertusa.</title>
        <authorList>
            <person name="Herrera S."/>
            <person name="Cordes E."/>
        </authorList>
    </citation>
    <scope>NUCLEOTIDE SEQUENCE</scope>
    <source>
        <strain evidence="13">USNM1676648</strain>
        <tissue evidence="13">Polyp</tissue>
    </source>
</reference>
<dbReference type="GO" id="GO:0004993">
    <property type="term" value="F:G protein-coupled serotonin receptor activity"/>
    <property type="evidence" value="ECO:0007669"/>
    <property type="project" value="TreeGrafter"/>
</dbReference>
<evidence type="ECO:0000256" key="6">
    <source>
        <dbReference type="ARBA" id="ARBA00023136"/>
    </source>
</evidence>
<evidence type="ECO:0000256" key="5">
    <source>
        <dbReference type="ARBA" id="ARBA00023040"/>
    </source>
</evidence>
<evidence type="ECO:0000256" key="1">
    <source>
        <dbReference type="ARBA" id="ARBA00004651"/>
    </source>
</evidence>
<keyword evidence="6 11" id="KW-0472">Membrane</keyword>
<keyword evidence="2" id="KW-1003">Cell membrane</keyword>
<comment type="caution">
    <text evidence="13">The sequence shown here is derived from an EMBL/GenBank/DDBJ whole genome shotgun (WGS) entry which is preliminary data.</text>
</comment>
<dbReference type="GO" id="GO:0045202">
    <property type="term" value="C:synapse"/>
    <property type="evidence" value="ECO:0007669"/>
    <property type="project" value="GOC"/>
</dbReference>
<evidence type="ECO:0000256" key="11">
    <source>
        <dbReference type="SAM" id="Phobius"/>
    </source>
</evidence>
<comment type="similarity">
    <text evidence="9">Belongs to the G-protein coupled receptor 1 family.</text>
</comment>
<keyword evidence="14" id="KW-1185">Reference proteome</keyword>
<evidence type="ECO:0000256" key="9">
    <source>
        <dbReference type="RuleBase" id="RU000688"/>
    </source>
</evidence>
<gene>
    <name evidence="13" type="primary">HTR1F_2</name>
    <name evidence="13" type="ORF">OS493_014669</name>
</gene>
<evidence type="ECO:0000256" key="3">
    <source>
        <dbReference type="ARBA" id="ARBA00022692"/>
    </source>
</evidence>
<evidence type="ECO:0000313" key="13">
    <source>
        <dbReference type="EMBL" id="KAJ7334358.1"/>
    </source>
</evidence>
<evidence type="ECO:0000256" key="10">
    <source>
        <dbReference type="SAM" id="MobiDB-lite"/>
    </source>
</evidence>
<evidence type="ECO:0000256" key="8">
    <source>
        <dbReference type="ARBA" id="ARBA00023224"/>
    </source>
</evidence>
<evidence type="ECO:0000259" key="12">
    <source>
        <dbReference type="PROSITE" id="PS50262"/>
    </source>
</evidence>
<accession>A0A9W9YCX6</accession>
<feature type="transmembrane region" description="Helical" evidence="11">
    <location>
        <begin position="119"/>
        <end position="141"/>
    </location>
</feature>
<dbReference type="InterPro" id="IPR017452">
    <property type="entry name" value="GPCR_Rhodpsn_7TM"/>
</dbReference>
<keyword evidence="8 9" id="KW-0807">Transducer</keyword>
<dbReference type="PROSITE" id="PS50262">
    <property type="entry name" value="G_PROTEIN_RECEP_F1_2"/>
    <property type="match status" value="1"/>
</dbReference>
<keyword evidence="3 9" id="KW-0812">Transmembrane</keyword>
<dbReference type="AlphaFoldDB" id="A0A9W9YCX6"/>
<dbReference type="SUPFAM" id="SSF81321">
    <property type="entry name" value="Family A G protein-coupled receptor-like"/>
    <property type="match status" value="1"/>
</dbReference>
<feature type="transmembrane region" description="Helical" evidence="11">
    <location>
        <begin position="39"/>
        <end position="66"/>
    </location>
</feature>
<feature type="transmembrane region" description="Helical" evidence="11">
    <location>
        <begin position="78"/>
        <end position="99"/>
    </location>
</feature>
<feature type="transmembrane region" description="Helical" evidence="11">
    <location>
        <begin position="270"/>
        <end position="291"/>
    </location>
</feature>
<dbReference type="GO" id="GO:0007187">
    <property type="term" value="P:G protein-coupled receptor signaling pathway, coupled to cyclic nucleotide second messenger"/>
    <property type="evidence" value="ECO:0007669"/>
    <property type="project" value="TreeGrafter"/>
</dbReference>
<evidence type="ECO:0000313" key="14">
    <source>
        <dbReference type="Proteomes" id="UP001163046"/>
    </source>
</evidence>
<feature type="region of interest" description="Disordered" evidence="10">
    <location>
        <begin position="345"/>
        <end position="368"/>
    </location>
</feature>
<dbReference type="PANTHER" id="PTHR24247">
    <property type="entry name" value="5-HYDROXYTRYPTAMINE RECEPTOR"/>
    <property type="match status" value="1"/>
</dbReference>
<dbReference type="Proteomes" id="UP001163046">
    <property type="component" value="Unassembled WGS sequence"/>
</dbReference>
<organism evidence="13 14">
    <name type="scientific">Desmophyllum pertusum</name>
    <dbReference type="NCBI Taxonomy" id="174260"/>
    <lineage>
        <taxon>Eukaryota</taxon>
        <taxon>Metazoa</taxon>
        <taxon>Cnidaria</taxon>
        <taxon>Anthozoa</taxon>
        <taxon>Hexacorallia</taxon>
        <taxon>Scleractinia</taxon>
        <taxon>Caryophylliina</taxon>
        <taxon>Caryophylliidae</taxon>
        <taxon>Desmophyllum</taxon>
    </lineage>
</organism>
<dbReference type="CDD" id="cd14967">
    <property type="entry name" value="7tmA_amine_R-like"/>
    <property type="match status" value="1"/>
</dbReference>
<dbReference type="PROSITE" id="PS00237">
    <property type="entry name" value="G_PROTEIN_RECEP_F1_1"/>
    <property type="match status" value="1"/>
</dbReference>
<dbReference type="InterPro" id="IPR000276">
    <property type="entry name" value="GPCR_Rhodpsn"/>
</dbReference>
<name>A0A9W9YCX6_9CNID</name>
<feature type="transmembrane region" description="Helical" evidence="11">
    <location>
        <begin position="214"/>
        <end position="232"/>
    </location>
</feature>
<dbReference type="GO" id="GO:0030594">
    <property type="term" value="F:neurotransmitter receptor activity"/>
    <property type="evidence" value="ECO:0007669"/>
    <property type="project" value="TreeGrafter"/>
</dbReference>
<dbReference type="Pfam" id="PF00001">
    <property type="entry name" value="7tm_1"/>
    <property type="match status" value="1"/>
</dbReference>
<comment type="subcellular location">
    <subcellularLocation>
        <location evidence="1">Cell membrane</location>
        <topology evidence="1">Multi-pass membrane protein</topology>
    </subcellularLocation>
</comment>
<feature type="compositionally biased region" description="Polar residues" evidence="10">
    <location>
        <begin position="345"/>
        <end position="362"/>
    </location>
</feature>
<evidence type="ECO:0000256" key="2">
    <source>
        <dbReference type="ARBA" id="ARBA00022475"/>
    </source>
</evidence>
<dbReference type="Gene3D" id="1.20.1070.10">
    <property type="entry name" value="Rhodopsin 7-helix transmembrane proteins"/>
    <property type="match status" value="1"/>
</dbReference>
<dbReference type="GO" id="GO:0005886">
    <property type="term" value="C:plasma membrane"/>
    <property type="evidence" value="ECO:0007669"/>
    <property type="project" value="UniProtKB-SubCell"/>
</dbReference>
<dbReference type="PANTHER" id="PTHR24247:SF278">
    <property type="entry name" value="HISTAMINE H2 RECEPTOR"/>
    <property type="match status" value="1"/>
</dbReference>